<sequence length="65" mass="7512">MKIINYETKVNGYVFEEELTLIETICGINIQVKDTCGSSQICIPKPVDEDLERVKKDVVEWLHSR</sequence>
<proteinExistence type="predicted"/>
<organism evidence="1">
    <name type="scientific">Siphoviridae sp. ctedO8</name>
    <dbReference type="NCBI Taxonomy" id="2827907"/>
    <lineage>
        <taxon>Viruses</taxon>
        <taxon>Duplodnaviria</taxon>
        <taxon>Heunggongvirae</taxon>
        <taxon>Uroviricota</taxon>
        <taxon>Caudoviricetes</taxon>
    </lineage>
</organism>
<reference evidence="1" key="1">
    <citation type="journal article" date="2021" name="Proc. Natl. Acad. Sci. U.S.A.">
        <title>A Catalog of Tens of Thousands of Viruses from Human Metagenomes Reveals Hidden Associations with Chronic Diseases.</title>
        <authorList>
            <person name="Tisza M.J."/>
            <person name="Buck C.B."/>
        </authorList>
    </citation>
    <scope>NUCLEOTIDE SEQUENCE</scope>
    <source>
        <strain evidence="1">CtedO8</strain>
    </source>
</reference>
<evidence type="ECO:0000313" key="1">
    <source>
        <dbReference type="EMBL" id="DAF57685.1"/>
    </source>
</evidence>
<name>A0A8S5T2Y5_9CAUD</name>
<protein>
    <submittedName>
        <fullName evidence="1">Uncharacterized protein</fullName>
    </submittedName>
</protein>
<accession>A0A8S5T2Y5</accession>
<dbReference type="EMBL" id="BK032737">
    <property type="protein sequence ID" value="DAF57685.1"/>
    <property type="molecule type" value="Genomic_DNA"/>
</dbReference>